<reference evidence="2 3" key="1">
    <citation type="submission" date="2020-08" db="EMBL/GenBank/DDBJ databases">
        <title>Whole genome shotgun sequence of Actinocatenispora thailandica NBRC 105041.</title>
        <authorList>
            <person name="Komaki H."/>
            <person name="Tamura T."/>
        </authorList>
    </citation>
    <scope>NUCLEOTIDE SEQUENCE [LARGE SCALE GENOMIC DNA]</scope>
    <source>
        <strain evidence="2 3">NBRC 105041</strain>
    </source>
</reference>
<dbReference type="InterPro" id="IPR005149">
    <property type="entry name" value="Tscrpt_reg_PadR_N"/>
</dbReference>
<dbReference type="KEGG" id="atl:Athai_00230"/>
<evidence type="ECO:0000313" key="2">
    <source>
        <dbReference type="EMBL" id="BCJ32520.1"/>
    </source>
</evidence>
<proteinExistence type="predicted"/>
<dbReference type="Pfam" id="PF03551">
    <property type="entry name" value="PadR"/>
    <property type="match status" value="1"/>
</dbReference>
<protein>
    <submittedName>
        <fullName evidence="2">PadR family transcriptional regulator</fullName>
    </submittedName>
</protein>
<evidence type="ECO:0000313" key="3">
    <source>
        <dbReference type="Proteomes" id="UP000611640"/>
    </source>
</evidence>
<evidence type="ECO:0000259" key="1">
    <source>
        <dbReference type="Pfam" id="PF03551"/>
    </source>
</evidence>
<accession>A0A7R7DJ17</accession>
<name>A0A7R7DJ17_9ACTN</name>
<gene>
    <name evidence="2" type="ORF">Athai_00230</name>
</gene>
<dbReference type="InterPro" id="IPR036390">
    <property type="entry name" value="WH_DNA-bd_sf"/>
</dbReference>
<dbReference type="PANTHER" id="PTHR43252:SF6">
    <property type="entry name" value="NEGATIVE TRANSCRIPTION REGULATOR PADR"/>
    <property type="match status" value="1"/>
</dbReference>
<dbReference type="Gene3D" id="1.10.10.10">
    <property type="entry name" value="Winged helix-like DNA-binding domain superfamily/Winged helix DNA-binding domain"/>
    <property type="match status" value="1"/>
</dbReference>
<dbReference type="EMBL" id="AP023355">
    <property type="protein sequence ID" value="BCJ32520.1"/>
    <property type="molecule type" value="Genomic_DNA"/>
</dbReference>
<dbReference type="InterPro" id="IPR036388">
    <property type="entry name" value="WH-like_DNA-bd_sf"/>
</dbReference>
<dbReference type="AlphaFoldDB" id="A0A7R7DJ17"/>
<feature type="domain" description="Transcription regulator PadR N-terminal" evidence="1">
    <location>
        <begin position="10"/>
        <end position="84"/>
    </location>
</feature>
<dbReference type="SUPFAM" id="SSF46785">
    <property type="entry name" value="Winged helix' DNA-binding domain"/>
    <property type="match status" value="1"/>
</dbReference>
<sequence>MLAMSAVHVLLGILADGTPRHGYDLKQAYDALLPRARPLAFGQAYATLGRMVRDELVEEAGHDSAGGPERTSYTITDTGHVTLRTWLGTVERPAPFVTDALFTKVVVALRTGSDGATARAYLTAQRAAHAERMRELTRAKTEPGANMSDVVSADYLLGHLDADLAWMQTTLTRLGALRAELHEGDHR</sequence>
<organism evidence="2 3">
    <name type="scientific">Actinocatenispora thailandica</name>
    <dbReference type="NCBI Taxonomy" id="227318"/>
    <lineage>
        <taxon>Bacteria</taxon>
        <taxon>Bacillati</taxon>
        <taxon>Actinomycetota</taxon>
        <taxon>Actinomycetes</taxon>
        <taxon>Micromonosporales</taxon>
        <taxon>Micromonosporaceae</taxon>
        <taxon>Actinocatenispora</taxon>
    </lineage>
</organism>
<dbReference type="PANTHER" id="PTHR43252">
    <property type="entry name" value="TRANSCRIPTIONAL REGULATOR YQJI"/>
    <property type="match status" value="1"/>
</dbReference>
<keyword evidence="3" id="KW-1185">Reference proteome</keyword>
<dbReference type="Proteomes" id="UP000611640">
    <property type="component" value="Chromosome"/>
</dbReference>